<dbReference type="InterPro" id="IPR009057">
    <property type="entry name" value="Homeodomain-like_sf"/>
</dbReference>
<dbReference type="Pfam" id="PF12833">
    <property type="entry name" value="HTH_18"/>
    <property type="match status" value="1"/>
</dbReference>
<evidence type="ECO:0000259" key="5">
    <source>
        <dbReference type="PROSITE" id="PS01124"/>
    </source>
</evidence>
<dbReference type="EMBL" id="JACVVD010000005">
    <property type="protein sequence ID" value="MBD0381794.1"/>
    <property type="molecule type" value="Genomic_DNA"/>
</dbReference>
<keyword evidence="4" id="KW-1133">Transmembrane helix</keyword>
<keyword evidence="4" id="KW-0472">Membrane</keyword>
<proteinExistence type="predicted"/>
<comment type="caution">
    <text evidence="6">The sequence shown here is derived from an EMBL/GenBank/DDBJ whole genome shotgun (WGS) entry which is preliminary data.</text>
</comment>
<organism evidence="6 7">
    <name type="scientific">Paenibacillus sedimenti</name>
    <dbReference type="NCBI Taxonomy" id="2770274"/>
    <lineage>
        <taxon>Bacteria</taxon>
        <taxon>Bacillati</taxon>
        <taxon>Bacillota</taxon>
        <taxon>Bacilli</taxon>
        <taxon>Bacillales</taxon>
        <taxon>Paenibacillaceae</taxon>
        <taxon>Paenibacillus</taxon>
    </lineage>
</organism>
<dbReference type="AlphaFoldDB" id="A0A926KTC4"/>
<dbReference type="Proteomes" id="UP000650466">
    <property type="component" value="Unassembled WGS sequence"/>
</dbReference>
<dbReference type="InterPro" id="IPR018060">
    <property type="entry name" value="HTH_AraC"/>
</dbReference>
<evidence type="ECO:0000256" key="4">
    <source>
        <dbReference type="SAM" id="Phobius"/>
    </source>
</evidence>
<dbReference type="PANTHER" id="PTHR43280">
    <property type="entry name" value="ARAC-FAMILY TRANSCRIPTIONAL REGULATOR"/>
    <property type="match status" value="1"/>
</dbReference>
<protein>
    <submittedName>
        <fullName evidence="6">Helix-turn-helix domain-containing protein</fullName>
    </submittedName>
</protein>
<dbReference type="InterPro" id="IPR020449">
    <property type="entry name" value="Tscrpt_reg_AraC-type_HTH"/>
</dbReference>
<feature type="transmembrane region" description="Helical" evidence="4">
    <location>
        <begin position="275"/>
        <end position="293"/>
    </location>
</feature>
<keyword evidence="4" id="KW-0812">Transmembrane</keyword>
<dbReference type="Gene3D" id="1.10.10.60">
    <property type="entry name" value="Homeodomain-like"/>
    <property type="match status" value="2"/>
</dbReference>
<name>A0A926KTC4_9BACL</name>
<reference evidence="6" key="1">
    <citation type="submission" date="2020-09" db="EMBL/GenBank/DDBJ databases">
        <title>Draft Genome Sequence of Paenibacillus sp. WST5.</title>
        <authorList>
            <person name="Bao Z."/>
        </authorList>
    </citation>
    <scope>NUCLEOTIDE SEQUENCE</scope>
    <source>
        <strain evidence="6">WST5</strain>
    </source>
</reference>
<keyword evidence="3" id="KW-0804">Transcription</keyword>
<gene>
    <name evidence="6" type="ORF">ICC18_16845</name>
</gene>
<dbReference type="PROSITE" id="PS01124">
    <property type="entry name" value="HTH_ARAC_FAMILY_2"/>
    <property type="match status" value="1"/>
</dbReference>
<dbReference type="PROSITE" id="PS00041">
    <property type="entry name" value="HTH_ARAC_FAMILY_1"/>
    <property type="match status" value="1"/>
</dbReference>
<evidence type="ECO:0000256" key="1">
    <source>
        <dbReference type="ARBA" id="ARBA00023015"/>
    </source>
</evidence>
<accession>A0A926KTC4</accession>
<evidence type="ECO:0000256" key="2">
    <source>
        <dbReference type="ARBA" id="ARBA00023125"/>
    </source>
</evidence>
<dbReference type="InterPro" id="IPR018062">
    <property type="entry name" value="HTH_AraC-typ_CS"/>
</dbReference>
<dbReference type="PANTHER" id="PTHR43280:SF2">
    <property type="entry name" value="HTH-TYPE TRANSCRIPTIONAL REGULATOR EXSA"/>
    <property type="match status" value="1"/>
</dbReference>
<keyword evidence="1" id="KW-0805">Transcription regulation</keyword>
<dbReference type="SUPFAM" id="SSF46689">
    <property type="entry name" value="Homeodomain-like"/>
    <property type="match status" value="1"/>
</dbReference>
<keyword evidence="7" id="KW-1185">Reference proteome</keyword>
<keyword evidence="2" id="KW-0238">DNA-binding</keyword>
<feature type="transmembrane region" description="Helical" evidence="4">
    <location>
        <begin position="12"/>
        <end position="34"/>
    </location>
</feature>
<feature type="domain" description="HTH araC/xylS-type" evidence="5">
    <location>
        <begin position="646"/>
        <end position="745"/>
    </location>
</feature>
<dbReference type="PRINTS" id="PR00032">
    <property type="entry name" value="HTHARAC"/>
</dbReference>
<dbReference type="SMART" id="SM00342">
    <property type="entry name" value="HTH_ARAC"/>
    <property type="match status" value="1"/>
</dbReference>
<sequence>MFMKKSWYNRLLLSYVPILFITITILTFIAVSLINEISVKETEKANQIFTKYVIDSMETSLLGIERMVLEEISNNDKLKAFFESSGSTEQRLDQYEVSRELGKMVSDNSLIYSIYLYRNADQTILSRNLIERLDRFGDKEFVENAYKQPLSLHWSSVRNYRELGTDPNQKVISLSKKALLPFGDQGVVVVNVRVDELLRIVDQMINNKITFMNIWSGSNQQVYPINAQTEKNQDGSITAQGKMTTQIYSDYIGWNFVSGLKVSKIYGFVSLISRMWLVIGIGTILLSVLYMIYVTRRNYRPIEAIMQQIHAYRNPQDSKGNDEFVFIGKVLNNLIDQTEVYEKQYQEDQLVRRKQFFLELIEGNRAISPQDWQTNMDRLQMPSGFRELAFAVVEIDKYSEFQKKYSPGDQNLLKFGITNVLHEFASMEGHGIWSEWISGQRLAVLFISNQADLPILDSCYPLLDKFRTWIMVNLKQSVAVGFGGAASDVSHIHQLFKSSITALHYKMSAGMNQVLNFTALQEMASNDTHKYVQLVNNLVPDFRLMNPTWRESLERLFDELEEEILGDVEVRYVLQYMIRLFNQEMEELPMEASRIWSEQVHPSLMKLLEESETLEQIRPQAIYLLDLLYEHYATIREANTHYSLISKIRKYIEENYANPDLSLNHISDMFGVNGKYASQLFKEEFGMKFVDFLVNLRMEHAKTLLLQTDDSINDIAVKVGYVHAISFGRTFKKVVGVTPGDYRKYM</sequence>
<dbReference type="GO" id="GO:0043565">
    <property type="term" value="F:sequence-specific DNA binding"/>
    <property type="evidence" value="ECO:0007669"/>
    <property type="project" value="InterPro"/>
</dbReference>
<evidence type="ECO:0000256" key="3">
    <source>
        <dbReference type="ARBA" id="ARBA00023163"/>
    </source>
</evidence>
<dbReference type="GO" id="GO:0003700">
    <property type="term" value="F:DNA-binding transcription factor activity"/>
    <property type="evidence" value="ECO:0007669"/>
    <property type="project" value="InterPro"/>
</dbReference>
<evidence type="ECO:0000313" key="7">
    <source>
        <dbReference type="Proteomes" id="UP000650466"/>
    </source>
</evidence>
<evidence type="ECO:0000313" key="6">
    <source>
        <dbReference type="EMBL" id="MBD0381794.1"/>
    </source>
</evidence>